<keyword evidence="6 7" id="KW-0472">Membrane</keyword>
<evidence type="ECO:0000256" key="2">
    <source>
        <dbReference type="ARBA" id="ARBA00006679"/>
    </source>
</evidence>
<dbReference type="InterPro" id="IPR051907">
    <property type="entry name" value="DoxX-like_oxidoreductase"/>
</dbReference>
<evidence type="ECO:0000256" key="7">
    <source>
        <dbReference type="SAM" id="Phobius"/>
    </source>
</evidence>
<dbReference type="GO" id="GO:0005886">
    <property type="term" value="C:plasma membrane"/>
    <property type="evidence" value="ECO:0007669"/>
    <property type="project" value="UniProtKB-SubCell"/>
</dbReference>
<keyword evidence="3" id="KW-1003">Cell membrane</keyword>
<evidence type="ECO:0000256" key="6">
    <source>
        <dbReference type="ARBA" id="ARBA00023136"/>
    </source>
</evidence>
<dbReference type="AlphaFoldDB" id="A0A9Y2MRM3"/>
<evidence type="ECO:0000313" key="8">
    <source>
        <dbReference type="EMBL" id="WIX75641.1"/>
    </source>
</evidence>
<evidence type="ECO:0000256" key="1">
    <source>
        <dbReference type="ARBA" id="ARBA00004651"/>
    </source>
</evidence>
<dbReference type="Pfam" id="PF07681">
    <property type="entry name" value="DoxX"/>
    <property type="match status" value="1"/>
</dbReference>
<evidence type="ECO:0000256" key="5">
    <source>
        <dbReference type="ARBA" id="ARBA00022989"/>
    </source>
</evidence>
<dbReference type="PANTHER" id="PTHR33452">
    <property type="entry name" value="OXIDOREDUCTASE CATD-RELATED"/>
    <property type="match status" value="1"/>
</dbReference>
<feature type="transmembrane region" description="Helical" evidence="7">
    <location>
        <begin position="102"/>
        <end position="124"/>
    </location>
</feature>
<keyword evidence="5 7" id="KW-1133">Transmembrane helix</keyword>
<dbReference type="KEGG" id="acab:QRX50_29580"/>
<sequence>MTVDGYASLLLRLTLGVIMAAHGYNHLWGPGGVEGTARWFAGIGLRPARAHAVVSGVLELAAGLGLLVGFVTPLCVAAVVGVSTVAGVTVHRKHGFFVFKDGYEYVLTLALAAVALALLGSGTLSVDHVLRLRFTAWWGGGAALLGVLGAGALLAAGWRPSAPEEPAAGNVGATAVQEGE</sequence>
<proteinExistence type="inferred from homology"/>
<accession>A0A9Y2MRM3</accession>
<feature type="transmembrane region" description="Helical" evidence="7">
    <location>
        <begin position="136"/>
        <end position="156"/>
    </location>
</feature>
<organism evidence="8 9">
    <name type="scientific">Amycolatopsis carbonis</name>
    <dbReference type="NCBI Taxonomy" id="715471"/>
    <lineage>
        <taxon>Bacteria</taxon>
        <taxon>Bacillati</taxon>
        <taxon>Actinomycetota</taxon>
        <taxon>Actinomycetes</taxon>
        <taxon>Pseudonocardiales</taxon>
        <taxon>Pseudonocardiaceae</taxon>
        <taxon>Amycolatopsis</taxon>
    </lineage>
</organism>
<evidence type="ECO:0000256" key="4">
    <source>
        <dbReference type="ARBA" id="ARBA00022692"/>
    </source>
</evidence>
<keyword evidence="4 7" id="KW-0812">Transmembrane</keyword>
<evidence type="ECO:0000313" key="9">
    <source>
        <dbReference type="Proteomes" id="UP001236014"/>
    </source>
</evidence>
<feature type="transmembrane region" description="Helical" evidence="7">
    <location>
        <begin position="64"/>
        <end position="90"/>
    </location>
</feature>
<name>A0A9Y2MRM3_9PSEU</name>
<gene>
    <name evidence="8" type="ORF">QRX50_29580</name>
</gene>
<dbReference type="EMBL" id="CP127294">
    <property type="protein sequence ID" value="WIX75641.1"/>
    <property type="molecule type" value="Genomic_DNA"/>
</dbReference>
<evidence type="ECO:0000256" key="3">
    <source>
        <dbReference type="ARBA" id="ARBA00022475"/>
    </source>
</evidence>
<reference evidence="8 9" key="1">
    <citation type="submission" date="2023-06" db="EMBL/GenBank/DDBJ databases">
        <authorList>
            <person name="Oyuntsetseg B."/>
            <person name="Kim S.B."/>
        </authorList>
    </citation>
    <scope>NUCLEOTIDE SEQUENCE [LARGE SCALE GENOMIC DNA]</scope>
    <source>
        <strain evidence="8 9">2-15</strain>
    </source>
</reference>
<comment type="similarity">
    <text evidence="2">Belongs to the DoxX family.</text>
</comment>
<dbReference type="InterPro" id="IPR032808">
    <property type="entry name" value="DoxX"/>
</dbReference>
<dbReference type="Proteomes" id="UP001236014">
    <property type="component" value="Chromosome"/>
</dbReference>
<keyword evidence="9" id="KW-1185">Reference proteome</keyword>
<dbReference type="RefSeq" id="WP_285966406.1">
    <property type="nucleotide sequence ID" value="NZ_CP127294.1"/>
</dbReference>
<protein>
    <submittedName>
        <fullName evidence="8">DoxX family protein</fullName>
    </submittedName>
</protein>
<dbReference type="PANTHER" id="PTHR33452:SF1">
    <property type="entry name" value="INNER MEMBRANE PROTEIN YPHA-RELATED"/>
    <property type="match status" value="1"/>
</dbReference>
<comment type="subcellular location">
    <subcellularLocation>
        <location evidence="1">Cell membrane</location>
        <topology evidence="1">Multi-pass membrane protein</topology>
    </subcellularLocation>
</comment>